<keyword evidence="2" id="KW-1185">Reference proteome</keyword>
<evidence type="ECO:0000313" key="2">
    <source>
        <dbReference type="Proteomes" id="UP000789901"/>
    </source>
</evidence>
<evidence type="ECO:0000313" key="1">
    <source>
        <dbReference type="EMBL" id="CAG8729803.1"/>
    </source>
</evidence>
<dbReference type="EMBL" id="CAJVQB010009403">
    <property type="protein sequence ID" value="CAG8729803.1"/>
    <property type="molecule type" value="Genomic_DNA"/>
</dbReference>
<accession>A0ABN7V543</accession>
<dbReference type="Proteomes" id="UP000789901">
    <property type="component" value="Unassembled WGS sequence"/>
</dbReference>
<reference evidence="1 2" key="1">
    <citation type="submission" date="2021-06" db="EMBL/GenBank/DDBJ databases">
        <authorList>
            <person name="Kallberg Y."/>
            <person name="Tangrot J."/>
            <person name="Rosling A."/>
        </authorList>
    </citation>
    <scope>NUCLEOTIDE SEQUENCE [LARGE SCALE GENOMIC DNA]</scope>
    <source>
        <strain evidence="1 2">120-4 pot B 10/14</strain>
    </source>
</reference>
<protein>
    <submittedName>
        <fullName evidence="1">37440_t:CDS:1</fullName>
    </submittedName>
</protein>
<proteinExistence type="predicted"/>
<sequence length="138" mass="16465">MTISSQRIRIQHVYQIPLFEPLLHHVSFFALNKLCDEWIKLSNTISDFPLKLLANQALQKVDLHAYWWIQDHRLEFLEPICFVNNDHNDHTNLQPLLQSLAQRYQFWLPYQQDTIHSQLEELVNTPPIVIENPVTRKL</sequence>
<name>A0ABN7V543_GIGMA</name>
<gene>
    <name evidence="1" type="ORF">GMARGA_LOCUS14290</name>
</gene>
<organism evidence="1 2">
    <name type="scientific">Gigaspora margarita</name>
    <dbReference type="NCBI Taxonomy" id="4874"/>
    <lineage>
        <taxon>Eukaryota</taxon>
        <taxon>Fungi</taxon>
        <taxon>Fungi incertae sedis</taxon>
        <taxon>Mucoromycota</taxon>
        <taxon>Glomeromycotina</taxon>
        <taxon>Glomeromycetes</taxon>
        <taxon>Diversisporales</taxon>
        <taxon>Gigasporaceae</taxon>
        <taxon>Gigaspora</taxon>
    </lineage>
</organism>
<comment type="caution">
    <text evidence="1">The sequence shown here is derived from an EMBL/GenBank/DDBJ whole genome shotgun (WGS) entry which is preliminary data.</text>
</comment>